<accession>A0AAE9MB36</accession>
<keyword evidence="1" id="KW-0378">Hydrolase</keyword>
<name>A0AAE9MB36_ACIPI</name>
<reference evidence="1" key="1">
    <citation type="submission" date="2022-04" db="EMBL/GenBank/DDBJ databases">
        <title>Emergence of ST220 Acinetobacter pittii strain in bloodstream infection, which co-producing chromosomal NDM-1 and OXA-820 carbapenemases.</title>
        <authorList>
            <person name="Tian C."/>
            <person name="Xing M."/>
            <person name="Fu L."/>
            <person name="Xia D."/>
        </authorList>
    </citation>
    <scope>NUCLEOTIDE SEQUENCE</scope>
    <source>
        <strain evidence="1">TCM</strain>
    </source>
</reference>
<organism evidence="1 2">
    <name type="scientific">Acinetobacter pittii</name>
    <name type="common">Acinetobacter genomosp. 3</name>
    <dbReference type="NCBI Taxonomy" id="48296"/>
    <lineage>
        <taxon>Bacteria</taxon>
        <taxon>Pseudomonadati</taxon>
        <taxon>Pseudomonadota</taxon>
        <taxon>Gammaproteobacteria</taxon>
        <taxon>Moraxellales</taxon>
        <taxon>Moraxellaceae</taxon>
        <taxon>Acinetobacter</taxon>
        <taxon>Acinetobacter calcoaceticus/baumannii complex</taxon>
    </lineage>
</organism>
<gene>
    <name evidence="1" type="ORF">MWH18_04565</name>
</gene>
<sequence length="201" mass="23411">MNEIQKFQDAFVIDFDPRIADQLLGRMQSLYGTLFENKYGEFEPQELQLMTCTVLNGLTAEQFKNGIIRMNSEKWCPSLPEFRSWCVADHEFWTAEKAWAKALIFADDLKSEISTIAKKSLDEVKQILLVEGQKAAHRAFVDIYNDYVKDELQANKKQTMWQPPKREQTKELSYSERNRKGVACPQELMAQLKRAHKPMRA</sequence>
<dbReference type="GO" id="GO:0004519">
    <property type="term" value="F:endonuclease activity"/>
    <property type="evidence" value="ECO:0007669"/>
    <property type="project" value="UniProtKB-KW"/>
</dbReference>
<proteinExistence type="predicted"/>
<keyword evidence="1" id="KW-0540">Nuclease</keyword>
<dbReference type="AlphaFoldDB" id="A0AAE9MB36"/>
<evidence type="ECO:0000313" key="1">
    <source>
        <dbReference type="EMBL" id="USU95541.1"/>
    </source>
</evidence>
<dbReference type="Proteomes" id="UP001055514">
    <property type="component" value="Chromosome"/>
</dbReference>
<keyword evidence="1" id="KW-0255">Endonuclease</keyword>
<protein>
    <submittedName>
        <fullName evidence="1">Restriction endonuclease</fullName>
    </submittedName>
</protein>
<evidence type="ECO:0000313" key="2">
    <source>
        <dbReference type="Proteomes" id="UP001055514"/>
    </source>
</evidence>
<dbReference type="RefSeq" id="WP_126117497.1">
    <property type="nucleotide sequence ID" value="NZ_CP029610.1"/>
</dbReference>
<dbReference type="EMBL" id="CP095407">
    <property type="protein sequence ID" value="USU95541.1"/>
    <property type="molecule type" value="Genomic_DNA"/>
</dbReference>